<comment type="caution">
    <text evidence="9">The sequence shown here is derived from an EMBL/GenBank/DDBJ whole genome shotgun (WGS) entry which is preliminary data.</text>
</comment>
<name>A0ABU3P8N4_9BURK</name>
<dbReference type="SUPFAM" id="SSF55874">
    <property type="entry name" value="ATPase domain of HSP90 chaperone/DNA topoisomerase II/histidine kinase"/>
    <property type="match status" value="1"/>
</dbReference>
<gene>
    <name evidence="9" type="ORF">RQP53_06605</name>
</gene>
<dbReference type="PANTHER" id="PTHR43711">
    <property type="entry name" value="TWO-COMPONENT HISTIDINE KINASE"/>
    <property type="match status" value="1"/>
</dbReference>
<organism evidence="9 10">
    <name type="scientific">Roseateles aquae</name>
    <dbReference type="NCBI Taxonomy" id="3077235"/>
    <lineage>
        <taxon>Bacteria</taxon>
        <taxon>Pseudomonadati</taxon>
        <taxon>Pseudomonadota</taxon>
        <taxon>Betaproteobacteria</taxon>
        <taxon>Burkholderiales</taxon>
        <taxon>Sphaerotilaceae</taxon>
        <taxon>Roseateles</taxon>
    </lineage>
</organism>
<evidence type="ECO:0000313" key="10">
    <source>
        <dbReference type="Proteomes" id="UP001246372"/>
    </source>
</evidence>
<keyword evidence="6" id="KW-0902">Two-component regulatory system</keyword>
<feature type="coiled-coil region" evidence="7">
    <location>
        <begin position="383"/>
        <end position="445"/>
    </location>
</feature>
<sequence length="701" mass="77411">MDPSPTLPPQPPATPPSGELQALLHGLRHTMLFRQTAAERPDLDALRRLAGDSADRLEIDALELLYLPPQAIDQARSLLPRAAELLAQAQQRGAPHAEAAAWRAIYWLQLQLKLFAAALHSIAMAIRVYEQVGEHELVFALMASRCTLLYSAEMVTELREAARQLLQQADRLDPIQHHQILNCAASAAYFLAMELEQDGGSEAQSAPLWQECVALHRQALAMAEKLDLPLQSSVSRMNLAIVSATRGDLALCEPLLAKLALGVTAQLPGAEQWIAHCRLLMRCHQGDPTEVWPELLALQETLNEPAMALPGLREAHLRAIERFGLRWGHVDAALQASRLQLQLRCQQTRDLGQALGETVQEVMEHPRLLFENEALSRQGDALQHSLLERNAELQRALRKLEAEAEVRQAAEQALQRTHDDLERQVQARSAELERAMRQLMAQERQLALSRMVAGMAHEMNTPLDTARMAASAIQESSRELRQRLAESGLKRAQLEQLDAVLAQGLALMQRALDRVTQLRQRFASVTQNAAQEPAQRFDAVELIEAMARGWHALLHQRSVRLQLDLPGQAELMGHPDALRQVLQQLLENSLQHGLSGRSDGVLTLALRDEGVSWLLGWADNGCGIPAQHLPRVFEPFFTTQLGRSGTGLGLSSVHSLVVDLMGGELQLHSEPGRGTSLQIRLAKPGLAVKASRQTSTSGSAR</sequence>
<dbReference type="PROSITE" id="PS50109">
    <property type="entry name" value="HIS_KIN"/>
    <property type="match status" value="1"/>
</dbReference>
<dbReference type="CDD" id="cd00075">
    <property type="entry name" value="HATPase"/>
    <property type="match status" value="1"/>
</dbReference>
<dbReference type="PRINTS" id="PR00344">
    <property type="entry name" value="BCTRLSENSOR"/>
</dbReference>
<evidence type="ECO:0000256" key="7">
    <source>
        <dbReference type="SAM" id="Coils"/>
    </source>
</evidence>
<evidence type="ECO:0000256" key="5">
    <source>
        <dbReference type="ARBA" id="ARBA00022777"/>
    </source>
</evidence>
<keyword evidence="4" id="KW-0808">Transferase</keyword>
<comment type="catalytic activity">
    <reaction evidence="1">
        <text>ATP + protein L-histidine = ADP + protein N-phospho-L-histidine.</text>
        <dbReference type="EC" id="2.7.13.3"/>
    </reaction>
</comment>
<evidence type="ECO:0000256" key="2">
    <source>
        <dbReference type="ARBA" id="ARBA00012438"/>
    </source>
</evidence>
<dbReference type="SUPFAM" id="SSF47384">
    <property type="entry name" value="Homodimeric domain of signal transducing histidine kinase"/>
    <property type="match status" value="1"/>
</dbReference>
<feature type="domain" description="Histidine kinase" evidence="8">
    <location>
        <begin position="454"/>
        <end position="685"/>
    </location>
</feature>
<dbReference type="EC" id="2.7.13.3" evidence="2"/>
<keyword evidence="7" id="KW-0175">Coiled coil</keyword>
<dbReference type="SMART" id="SM00387">
    <property type="entry name" value="HATPase_c"/>
    <property type="match status" value="1"/>
</dbReference>
<evidence type="ECO:0000256" key="1">
    <source>
        <dbReference type="ARBA" id="ARBA00000085"/>
    </source>
</evidence>
<dbReference type="Proteomes" id="UP001246372">
    <property type="component" value="Unassembled WGS sequence"/>
</dbReference>
<evidence type="ECO:0000259" key="8">
    <source>
        <dbReference type="PROSITE" id="PS50109"/>
    </source>
</evidence>
<dbReference type="InterPro" id="IPR004358">
    <property type="entry name" value="Sig_transdc_His_kin-like_C"/>
</dbReference>
<keyword evidence="10" id="KW-1185">Reference proteome</keyword>
<dbReference type="RefSeq" id="WP_315649429.1">
    <property type="nucleotide sequence ID" value="NZ_JAVXZY010000002.1"/>
</dbReference>
<accession>A0ABU3P8N4</accession>
<evidence type="ECO:0000256" key="4">
    <source>
        <dbReference type="ARBA" id="ARBA00022679"/>
    </source>
</evidence>
<dbReference type="PANTHER" id="PTHR43711:SF1">
    <property type="entry name" value="HISTIDINE KINASE 1"/>
    <property type="match status" value="1"/>
</dbReference>
<dbReference type="InterPro" id="IPR050736">
    <property type="entry name" value="Sensor_HK_Regulatory"/>
</dbReference>
<dbReference type="InterPro" id="IPR036097">
    <property type="entry name" value="HisK_dim/P_sf"/>
</dbReference>
<dbReference type="InterPro" id="IPR003661">
    <property type="entry name" value="HisK_dim/P_dom"/>
</dbReference>
<evidence type="ECO:0000256" key="3">
    <source>
        <dbReference type="ARBA" id="ARBA00022553"/>
    </source>
</evidence>
<dbReference type="CDD" id="cd00082">
    <property type="entry name" value="HisKA"/>
    <property type="match status" value="1"/>
</dbReference>
<keyword evidence="3" id="KW-0597">Phosphoprotein</keyword>
<dbReference type="Gene3D" id="3.30.565.10">
    <property type="entry name" value="Histidine kinase-like ATPase, C-terminal domain"/>
    <property type="match status" value="1"/>
</dbReference>
<dbReference type="InterPro" id="IPR005467">
    <property type="entry name" value="His_kinase_dom"/>
</dbReference>
<proteinExistence type="predicted"/>
<dbReference type="GO" id="GO:0016301">
    <property type="term" value="F:kinase activity"/>
    <property type="evidence" value="ECO:0007669"/>
    <property type="project" value="UniProtKB-KW"/>
</dbReference>
<dbReference type="EMBL" id="JAVXZY010000002">
    <property type="protein sequence ID" value="MDT8998935.1"/>
    <property type="molecule type" value="Genomic_DNA"/>
</dbReference>
<dbReference type="Gene3D" id="1.10.287.130">
    <property type="match status" value="1"/>
</dbReference>
<dbReference type="Pfam" id="PF02518">
    <property type="entry name" value="HATPase_c"/>
    <property type="match status" value="1"/>
</dbReference>
<evidence type="ECO:0000256" key="6">
    <source>
        <dbReference type="ARBA" id="ARBA00023012"/>
    </source>
</evidence>
<keyword evidence="5 9" id="KW-0418">Kinase</keyword>
<dbReference type="InterPro" id="IPR036890">
    <property type="entry name" value="HATPase_C_sf"/>
</dbReference>
<reference evidence="9" key="1">
    <citation type="submission" date="2023-09" db="EMBL/GenBank/DDBJ databases">
        <title>Paucibacter sp. APW11 Genome sequencing and assembly.</title>
        <authorList>
            <person name="Kim I."/>
        </authorList>
    </citation>
    <scope>NUCLEOTIDE SEQUENCE</scope>
    <source>
        <strain evidence="9">APW11</strain>
    </source>
</reference>
<protein>
    <recommendedName>
        <fullName evidence="2">histidine kinase</fullName>
        <ecNumber evidence="2">2.7.13.3</ecNumber>
    </recommendedName>
</protein>
<evidence type="ECO:0000313" key="9">
    <source>
        <dbReference type="EMBL" id="MDT8998935.1"/>
    </source>
</evidence>
<dbReference type="InterPro" id="IPR003594">
    <property type="entry name" value="HATPase_dom"/>
</dbReference>